<reference evidence="1 2" key="1">
    <citation type="submission" date="2023-09" db="EMBL/GenBank/DDBJ databases">
        <title>Xinfangfangia sedmenti sp. nov., isolated the sedment.</title>
        <authorList>
            <person name="Xu L."/>
        </authorList>
    </citation>
    <scope>NUCLEOTIDE SEQUENCE [LARGE SCALE GENOMIC DNA]</scope>
    <source>
        <strain evidence="1 2">LG-4</strain>
    </source>
</reference>
<accession>A0ABU1FBT8</accession>
<gene>
    <name evidence="1" type="ORF">RGD00_17245</name>
</gene>
<keyword evidence="2" id="KW-1185">Reference proteome</keyword>
<organism evidence="1 2">
    <name type="scientific">Ruixingdingia sedimenti</name>
    <dbReference type="NCBI Taxonomy" id="3073604"/>
    <lineage>
        <taxon>Bacteria</taxon>
        <taxon>Pseudomonadati</taxon>
        <taxon>Pseudomonadota</taxon>
        <taxon>Alphaproteobacteria</taxon>
        <taxon>Rhodobacterales</taxon>
        <taxon>Paracoccaceae</taxon>
        <taxon>Ruixingdingia</taxon>
    </lineage>
</organism>
<name>A0ABU1FBT8_9RHOB</name>
<dbReference type="RefSeq" id="WP_310458526.1">
    <property type="nucleotide sequence ID" value="NZ_JAVKPH010000025.1"/>
</dbReference>
<evidence type="ECO:0000313" key="2">
    <source>
        <dbReference type="Proteomes" id="UP001247754"/>
    </source>
</evidence>
<comment type="caution">
    <text evidence="1">The sequence shown here is derived from an EMBL/GenBank/DDBJ whole genome shotgun (WGS) entry which is preliminary data.</text>
</comment>
<protein>
    <submittedName>
        <fullName evidence="1">Uncharacterized protein</fullName>
    </submittedName>
</protein>
<sequence length="409" mass="44555">MEGIDRAISDFAAGIFLRHFRSGTLLGADRPSLDLARDLELLRAHWAISAPVREFVQYLLAHRHEAQALLQFQRRTDDAVARGRIDARASVIARRVSGHPSLIVSEEPVRSFNTGPNQVVAWVVHMAATHAERLFAMQPKNSAYASLIEAAMAEISAVKRLDALREPLKHVTAGRRPGPNAVRDAARSRRLIYRYAIAAYTTLTGVEAGDEAALSRVLRSTLIGPLEEWRRFELAVAAGLGEALSAELGLPLRLSVLDARPGQPVLRCGRYSVFWQSGGGLYVPPALEPSELRLEAVLAAYGMAAAADRPDLVIVDDEAGSVAAIVEVKYLAGDTANARFREAAGQIVRYGRGYCGEAELPSLIRRSLIALSREVPSLIDDTADAPRAVDFGGILDGRLNSWVRERLFA</sequence>
<dbReference type="EMBL" id="JAVKPH010000025">
    <property type="protein sequence ID" value="MDR5654361.1"/>
    <property type="molecule type" value="Genomic_DNA"/>
</dbReference>
<evidence type="ECO:0000313" key="1">
    <source>
        <dbReference type="EMBL" id="MDR5654361.1"/>
    </source>
</evidence>
<dbReference type="Proteomes" id="UP001247754">
    <property type="component" value="Unassembled WGS sequence"/>
</dbReference>
<proteinExistence type="predicted"/>